<dbReference type="Proteomes" id="UP001460270">
    <property type="component" value="Unassembled WGS sequence"/>
</dbReference>
<evidence type="ECO:0000313" key="1">
    <source>
        <dbReference type="EMBL" id="KAK7895276.1"/>
    </source>
</evidence>
<evidence type="ECO:0000313" key="2">
    <source>
        <dbReference type="Proteomes" id="UP001460270"/>
    </source>
</evidence>
<dbReference type="AlphaFoldDB" id="A0AAW0NE48"/>
<keyword evidence="2" id="KW-1185">Reference proteome</keyword>
<reference evidence="2" key="1">
    <citation type="submission" date="2024-04" db="EMBL/GenBank/DDBJ databases">
        <title>Salinicola lusitanus LLJ914,a marine bacterium isolated from the Okinawa Trough.</title>
        <authorList>
            <person name="Li J."/>
        </authorList>
    </citation>
    <scope>NUCLEOTIDE SEQUENCE [LARGE SCALE GENOMIC DNA]</scope>
</reference>
<name>A0AAW0NE48_9GOBI</name>
<accession>A0AAW0NE48</accession>
<dbReference type="EMBL" id="JBBPFD010000015">
    <property type="protein sequence ID" value="KAK7895276.1"/>
    <property type="molecule type" value="Genomic_DNA"/>
</dbReference>
<proteinExistence type="predicted"/>
<organism evidence="1 2">
    <name type="scientific">Mugilogobius chulae</name>
    <name type="common">yellowstripe goby</name>
    <dbReference type="NCBI Taxonomy" id="88201"/>
    <lineage>
        <taxon>Eukaryota</taxon>
        <taxon>Metazoa</taxon>
        <taxon>Chordata</taxon>
        <taxon>Craniata</taxon>
        <taxon>Vertebrata</taxon>
        <taxon>Euteleostomi</taxon>
        <taxon>Actinopterygii</taxon>
        <taxon>Neopterygii</taxon>
        <taxon>Teleostei</taxon>
        <taxon>Neoteleostei</taxon>
        <taxon>Acanthomorphata</taxon>
        <taxon>Gobiaria</taxon>
        <taxon>Gobiiformes</taxon>
        <taxon>Gobioidei</taxon>
        <taxon>Gobiidae</taxon>
        <taxon>Gobionellinae</taxon>
        <taxon>Mugilogobius</taxon>
    </lineage>
</organism>
<gene>
    <name evidence="1" type="ORF">WMY93_020601</name>
</gene>
<comment type="caution">
    <text evidence="1">The sequence shown here is derived from an EMBL/GenBank/DDBJ whole genome shotgun (WGS) entry which is preliminary data.</text>
</comment>
<protein>
    <submittedName>
        <fullName evidence="1">Uncharacterized protein</fullName>
    </submittedName>
</protein>
<sequence length="79" mass="8825">MKKNRSTMLTIKERNLAPVKISPLNLNQTTRKANPAPAPAKTALINARSLVNKTYILKDFIVSRDLDFLCVTETWIGIG</sequence>